<evidence type="ECO:0000313" key="2">
    <source>
        <dbReference type="Proteomes" id="UP001265700"/>
    </source>
</evidence>
<evidence type="ECO:0000313" key="1">
    <source>
        <dbReference type="EMBL" id="MDR7150954.1"/>
    </source>
</evidence>
<dbReference type="EMBL" id="JAVDWU010000006">
    <property type="protein sequence ID" value="MDR7150954.1"/>
    <property type="molecule type" value="Genomic_DNA"/>
</dbReference>
<dbReference type="Proteomes" id="UP001265700">
    <property type="component" value="Unassembled WGS sequence"/>
</dbReference>
<accession>A0ABU1WPH4</accession>
<name>A0ABU1WPH4_9BURK</name>
<gene>
    <name evidence="1" type="ORF">J2W49_002927</name>
</gene>
<dbReference type="RefSeq" id="WP_310317425.1">
    <property type="nucleotide sequence ID" value="NZ_JAVDWU010000006.1"/>
</dbReference>
<organism evidence="1 2">
    <name type="scientific">Hydrogenophaga palleronii</name>
    <dbReference type="NCBI Taxonomy" id="65655"/>
    <lineage>
        <taxon>Bacteria</taxon>
        <taxon>Pseudomonadati</taxon>
        <taxon>Pseudomonadota</taxon>
        <taxon>Betaproteobacteria</taxon>
        <taxon>Burkholderiales</taxon>
        <taxon>Comamonadaceae</taxon>
        <taxon>Hydrogenophaga</taxon>
    </lineage>
</organism>
<proteinExistence type="predicted"/>
<comment type="caution">
    <text evidence="1">The sequence shown here is derived from an EMBL/GenBank/DDBJ whole genome shotgun (WGS) entry which is preliminary data.</text>
</comment>
<keyword evidence="2" id="KW-1185">Reference proteome</keyword>
<reference evidence="1 2" key="1">
    <citation type="submission" date="2023-07" db="EMBL/GenBank/DDBJ databases">
        <title>Sorghum-associated microbial communities from plants grown in Nebraska, USA.</title>
        <authorList>
            <person name="Schachtman D."/>
        </authorList>
    </citation>
    <scope>NUCLEOTIDE SEQUENCE [LARGE SCALE GENOMIC DNA]</scope>
    <source>
        <strain evidence="1 2">4249</strain>
    </source>
</reference>
<protein>
    <submittedName>
        <fullName evidence="1">Uncharacterized protein</fullName>
    </submittedName>
</protein>
<sequence>MDSAELHLSRVSQQLALVAMQAAAAYNQTQSKLDLADVLSGDRMMAEASQ</sequence>